<feature type="domain" description="HTH marR-type" evidence="1">
    <location>
        <begin position="17"/>
        <end position="153"/>
    </location>
</feature>
<dbReference type="InterPro" id="IPR039422">
    <property type="entry name" value="MarR/SlyA-like"/>
</dbReference>
<dbReference type="InterPro" id="IPR036388">
    <property type="entry name" value="WH-like_DNA-bd_sf"/>
</dbReference>
<dbReference type="AlphaFoldDB" id="A0A5C4JX91"/>
<dbReference type="SMART" id="SM00347">
    <property type="entry name" value="HTH_MARR"/>
    <property type="match status" value="1"/>
</dbReference>
<proteinExistence type="predicted"/>
<dbReference type="PANTHER" id="PTHR33164:SF43">
    <property type="entry name" value="HTH-TYPE TRANSCRIPTIONAL REPRESSOR YETL"/>
    <property type="match status" value="1"/>
</dbReference>
<dbReference type="RefSeq" id="WP_138746879.1">
    <property type="nucleotide sequence ID" value="NZ_VCLB01000001.1"/>
</dbReference>
<dbReference type="EMBL" id="VCLB01000001">
    <property type="protein sequence ID" value="TNB49840.1"/>
    <property type="molecule type" value="Genomic_DNA"/>
</dbReference>
<sequence>MGQEPRLSPQMTEDVELGELNNSLGFLVRVAQVRVYDQFYERFGADDLRPGEFSMLWVMHLNPGIKQGILAQTLRIKPAHMTKTVRRFEDQGLIEREIPDHDRRSVLLKLTEKGEAFVAANKRNFFGENAYNTHGLSAEEAETLAHLLKRYVGLETGERI</sequence>
<evidence type="ECO:0000313" key="2">
    <source>
        <dbReference type="EMBL" id="TNB49840.1"/>
    </source>
</evidence>
<dbReference type="SUPFAM" id="SSF46785">
    <property type="entry name" value="Winged helix' DNA-binding domain"/>
    <property type="match status" value="1"/>
</dbReference>
<accession>A0A5C4JX91</accession>
<dbReference type="OrthoDB" id="7269152at2"/>
<dbReference type="PRINTS" id="PR00598">
    <property type="entry name" value="HTHMARR"/>
</dbReference>
<dbReference type="InterPro" id="IPR036390">
    <property type="entry name" value="WH_DNA-bd_sf"/>
</dbReference>
<dbReference type="GO" id="GO:0003700">
    <property type="term" value="F:DNA-binding transcription factor activity"/>
    <property type="evidence" value="ECO:0007669"/>
    <property type="project" value="InterPro"/>
</dbReference>
<reference evidence="2 3" key="1">
    <citation type="submission" date="2019-06" db="EMBL/GenBank/DDBJ databases">
        <title>Martelella lutilitoris sp. nov., isolated from a tidal mudflat.</title>
        <authorList>
            <person name="Kim Y.-J."/>
        </authorList>
    </citation>
    <scope>NUCLEOTIDE SEQUENCE [LARGE SCALE GENOMIC DNA]</scope>
    <source>
        <strain evidence="2 3">GH2-6</strain>
    </source>
</reference>
<evidence type="ECO:0000313" key="3">
    <source>
        <dbReference type="Proteomes" id="UP000307874"/>
    </source>
</evidence>
<evidence type="ECO:0000259" key="1">
    <source>
        <dbReference type="PROSITE" id="PS50995"/>
    </source>
</evidence>
<dbReference type="PROSITE" id="PS50995">
    <property type="entry name" value="HTH_MARR_2"/>
    <property type="match status" value="1"/>
</dbReference>
<dbReference type="GO" id="GO:0006950">
    <property type="term" value="P:response to stress"/>
    <property type="evidence" value="ECO:0007669"/>
    <property type="project" value="TreeGrafter"/>
</dbReference>
<dbReference type="InterPro" id="IPR000835">
    <property type="entry name" value="HTH_MarR-typ"/>
</dbReference>
<protein>
    <submittedName>
        <fullName evidence="2">MarR family transcriptional regulator</fullName>
    </submittedName>
</protein>
<dbReference type="Proteomes" id="UP000307874">
    <property type="component" value="Unassembled WGS sequence"/>
</dbReference>
<gene>
    <name evidence="2" type="ORF">FF124_02445</name>
</gene>
<organism evidence="2 3">
    <name type="scientific">Martelella lutilitoris</name>
    <dbReference type="NCBI Taxonomy" id="2583532"/>
    <lineage>
        <taxon>Bacteria</taxon>
        <taxon>Pseudomonadati</taxon>
        <taxon>Pseudomonadota</taxon>
        <taxon>Alphaproteobacteria</taxon>
        <taxon>Hyphomicrobiales</taxon>
        <taxon>Aurantimonadaceae</taxon>
        <taxon>Martelella</taxon>
    </lineage>
</organism>
<dbReference type="Gene3D" id="1.10.10.10">
    <property type="entry name" value="Winged helix-like DNA-binding domain superfamily/Winged helix DNA-binding domain"/>
    <property type="match status" value="1"/>
</dbReference>
<dbReference type="Pfam" id="PF01047">
    <property type="entry name" value="MarR"/>
    <property type="match status" value="1"/>
</dbReference>
<keyword evidence="3" id="KW-1185">Reference proteome</keyword>
<name>A0A5C4JX91_9HYPH</name>
<dbReference type="PANTHER" id="PTHR33164">
    <property type="entry name" value="TRANSCRIPTIONAL REGULATOR, MARR FAMILY"/>
    <property type="match status" value="1"/>
</dbReference>
<comment type="caution">
    <text evidence="2">The sequence shown here is derived from an EMBL/GenBank/DDBJ whole genome shotgun (WGS) entry which is preliminary data.</text>
</comment>